<evidence type="ECO:0000313" key="2">
    <source>
        <dbReference type="EMBL" id="SHO46483.1"/>
    </source>
</evidence>
<protein>
    <submittedName>
        <fullName evidence="2">Ubiquinone/menaquinone biosynthesis C-methylase UbiE</fullName>
    </submittedName>
</protein>
<dbReference type="InterPro" id="IPR013216">
    <property type="entry name" value="Methyltransf_11"/>
</dbReference>
<dbReference type="AlphaFoldDB" id="A0A1M7Y341"/>
<dbReference type="Proteomes" id="UP000184603">
    <property type="component" value="Unassembled WGS sequence"/>
</dbReference>
<keyword evidence="3" id="KW-1185">Reference proteome</keyword>
<keyword evidence="2" id="KW-0808">Transferase</keyword>
<keyword evidence="2" id="KW-0830">Ubiquinone</keyword>
<dbReference type="Gene3D" id="3.40.50.150">
    <property type="entry name" value="Vaccinia Virus protein VP39"/>
    <property type="match status" value="1"/>
</dbReference>
<dbReference type="CDD" id="cd02440">
    <property type="entry name" value="AdoMet_MTases"/>
    <property type="match status" value="1"/>
</dbReference>
<organism evidence="2 3">
    <name type="scientific">Desulfopila aestuarii DSM 18488</name>
    <dbReference type="NCBI Taxonomy" id="1121416"/>
    <lineage>
        <taxon>Bacteria</taxon>
        <taxon>Pseudomonadati</taxon>
        <taxon>Thermodesulfobacteriota</taxon>
        <taxon>Desulfobulbia</taxon>
        <taxon>Desulfobulbales</taxon>
        <taxon>Desulfocapsaceae</taxon>
        <taxon>Desulfopila</taxon>
    </lineage>
</organism>
<dbReference type="EMBL" id="FRFE01000005">
    <property type="protein sequence ID" value="SHO46483.1"/>
    <property type="molecule type" value="Genomic_DNA"/>
</dbReference>
<dbReference type="InterPro" id="IPR046357">
    <property type="entry name" value="PPIase_dom_sf"/>
</dbReference>
<dbReference type="Pfam" id="PF08241">
    <property type="entry name" value="Methyltransf_11"/>
    <property type="match status" value="1"/>
</dbReference>
<dbReference type="OrthoDB" id="529208at2"/>
<sequence length="395" mass="45415">MNRINQDSIARIILRTEYSSNEARHIDHYYCGSVNLWRDFFRPDHLELLTGMREGCSRTLIDGETITYDPSWRLKVRSDQWRPPGELSQQPQPRVGRWYPQGFLSGVSGIYPQTLQPMRVISSADNLIEVDCNHPLADIPIIVRAQVESVISPTKAQRGGRCADWLEDALTNGPGIELLREHYPDFHESDRFERLDSTEDGQYYRKPRLVEHLDSQARAHLLACMAGCMSEGNHVLDLMSSVQSHLPEGLSVTGLGMNAEELQANSVLVQWLVHDLNENPVLPFAKESFDVVCCHLSFEYLLNPEQVMREAARVLRPSGQIIVSFSNRWFPEKVTRIWQKLHEFERMSYVVSVLRNAFTDFTTTSFRNWPRPKGDPHYFELQVSDPVYVVTGSKR</sequence>
<proteinExistence type="predicted"/>
<dbReference type="RefSeq" id="WP_073612848.1">
    <property type="nucleotide sequence ID" value="NZ_FRFE01000005.1"/>
</dbReference>
<dbReference type="Gene3D" id="3.10.50.40">
    <property type="match status" value="1"/>
</dbReference>
<evidence type="ECO:0000313" key="3">
    <source>
        <dbReference type="Proteomes" id="UP000184603"/>
    </source>
</evidence>
<gene>
    <name evidence="2" type="ORF">SAMN02745220_01526</name>
</gene>
<dbReference type="PANTHER" id="PTHR43036:SF2">
    <property type="entry name" value="OS04G0481300 PROTEIN"/>
    <property type="match status" value="1"/>
</dbReference>
<dbReference type="SUPFAM" id="SSF53335">
    <property type="entry name" value="S-adenosyl-L-methionine-dependent methyltransferases"/>
    <property type="match status" value="1"/>
</dbReference>
<evidence type="ECO:0000259" key="1">
    <source>
        <dbReference type="Pfam" id="PF08241"/>
    </source>
</evidence>
<feature type="domain" description="Methyltransferase type 11" evidence="1">
    <location>
        <begin position="257"/>
        <end position="323"/>
    </location>
</feature>
<dbReference type="GO" id="GO:0003755">
    <property type="term" value="F:peptidyl-prolyl cis-trans isomerase activity"/>
    <property type="evidence" value="ECO:0007669"/>
    <property type="project" value="InterPro"/>
</dbReference>
<accession>A0A1M7Y341</accession>
<dbReference type="GO" id="GO:0032259">
    <property type="term" value="P:methylation"/>
    <property type="evidence" value="ECO:0007669"/>
    <property type="project" value="UniProtKB-KW"/>
</dbReference>
<reference evidence="2 3" key="1">
    <citation type="submission" date="2016-12" db="EMBL/GenBank/DDBJ databases">
        <authorList>
            <person name="Song W.-J."/>
            <person name="Kurnit D.M."/>
        </authorList>
    </citation>
    <scope>NUCLEOTIDE SEQUENCE [LARGE SCALE GENOMIC DNA]</scope>
    <source>
        <strain evidence="2 3">DSM 18488</strain>
    </source>
</reference>
<dbReference type="STRING" id="1121416.SAMN02745220_01526"/>
<dbReference type="PANTHER" id="PTHR43036">
    <property type="entry name" value="OSJNBB0011N17.9 PROTEIN"/>
    <property type="match status" value="1"/>
</dbReference>
<keyword evidence="2" id="KW-0489">Methyltransferase</keyword>
<dbReference type="GO" id="GO:0008757">
    <property type="term" value="F:S-adenosylmethionine-dependent methyltransferase activity"/>
    <property type="evidence" value="ECO:0007669"/>
    <property type="project" value="InterPro"/>
</dbReference>
<dbReference type="InterPro" id="IPR029063">
    <property type="entry name" value="SAM-dependent_MTases_sf"/>
</dbReference>
<name>A0A1M7Y341_9BACT</name>